<protein>
    <submittedName>
        <fullName evidence="1">Uncharacterized protein</fullName>
    </submittedName>
</protein>
<organism evidence="1 2">
    <name type="scientific">Noviluteimonas gilva</name>
    <dbReference type="NCBI Taxonomy" id="2682097"/>
    <lineage>
        <taxon>Bacteria</taxon>
        <taxon>Pseudomonadati</taxon>
        <taxon>Pseudomonadota</taxon>
        <taxon>Gammaproteobacteria</taxon>
        <taxon>Lysobacterales</taxon>
        <taxon>Lysobacteraceae</taxon>
        <taxon>Noviluteimonas</taxon>
    </lineage>
</organism>
<evidence type="ECO:0000313" key="1">
    <source>
        <dbReference type="EMBL" id="MUV14582.1"/>
    </source>
</evidence>
<dbReference type="AlphaFoldDB" id="A0A7C9M4A6"/>
<dbReference type="RefSeq" id="WP_156641878.1">
    <property type="nucleotide sequence ID" value="NZ_WOXT01000002.1"/>
</dbReference>
<name>A0A7C9M4A6_9GAMM</name>
<reference evidence="1 2" key="1">
    <citation type="submission" date="2019-12" db="EMBL/GenBank/DDBJ databases">
        <authorList>
            <person name="Xu J."/>
        </authorList>
    </citation>
    <scope>NUCLEOTIDE SEQUENCE [LARGE SCALE GENOMIC DNA]</scope>
    <source>
        <strain evidence="1 2">HX-5-24</strain>
    </source>
</reference>
<dbReference type="Proteomes" id="UP000479692">
    <property type="component" value="Unassembled WGS sequence"/>
</dbReference>
<sequence length="341" mass="40554">MTQVATEQIRRRLESIDQRRRWFEWKSEQPNRLFRHEVWRHTYLARPYLIGANDERVAERFRSIFLNVCEIGSDGRIRMISFEETDEYMQVFTHMLEEFGSRCGDVPKDLIQTARAPFFKYFAQGTPIGVTMFEGYKAPKTPILVKYGKREFLEPMLKFGTIRLANARSYNQASLIDAIRDDETSRTFFIPTYKERLEGKRHIELQGHRIEIGDDDLEIPLVIEDYFLFSLCEHIHYRMPTDFDADAAIVIRDPNLFKQRLISTFLARFPQWVPMEGKVIYYDPYRDYTKFRVPEMAKHFGYGYQKEFRIAFRPRRRIPTNIEPTFLSIGPMTDFADLVSV</sequence>
<accession>A0A7C9M4A6</accession>
<comment type="caution">
    <text evidence="1">The sequence shown here is derived from an EMBL/GenBank/DDBJ whole genome shotgun (WGS) entry which is preliminary data.</text>
</comment>
<proteinExistence type="predicted"/>
<gene>
    <name evidence="1" type="ORF">GN331_10225</name>
</gene>
<evidence type="ECO:0000313" key="2">
    <source>
        <dbReference type="Proteomes" id="UP000479692"/>
    </source>
</evidence>
<keyword evidence="2" id="KW-1185">Reference proteome</keyword>
<dbReference type="EMBL" id="WOXT01000002">
    <property type="protein sequence ID" value="MUV14582.1"/>
    <property type="molecule type" value="Genomic_DNA"/>
</dbReference>